<dbReference type="Pfam" id="PF07690">
    <property type="entry name" value="MFS_1"/>
    <property type="match status" value="1"/>
</dbReference>
<comment type="subcellular location">
    <subcellularLocation>
        <location evidence="1">Cell membrane</location>
        <topology evidence="1">Multi-pass membrane protein</topology>
    </subcellularLocation>
</comment>
<evidence type="ECO:0000256" key="7">
    <source>
        <dbReference type="SAM" id="Phobius"/>
    </source>
</evidence>
<proteinExistence type="predicted"/>
<protein>
    <submittedName>
        <fullName evidence="8">MFS transporter</fullName>
    </submittedName>
</protein>
<keyword evidence="2" id="KW-1003">Cell membrane</keyword>
<feature type="transmembrane region" description="Helical" evidence="7">
    <location>
        <begin position="227"/>
        <end position="253"/>
    </location>
</feature>
<dbReference type="AlphaFoldDB" id="A0A8J3X6C3"/>
<evidence type="ECO:0000256" key="2">
    <source>
        <dbReference type="ARBA" id="ARBA00022475"/>
    </source>
</evidence>
<dbReference type="PANTHER" id="PTHR23513:SF11">
    <property type="entry name" value="STAPHYLOFERRIN A TRANSPORTER"/>
    <property type="match status" value="1"/>
</dbReference>
<evidence type="ECO:0000256" key="6">
    <source>
        <dbReference type="SAM" id="MobiDB-lite"/>
    </source>
</evidence>
<keyword evidence="5 7" id="KW-0472">Membrane</keyword>
<dbReference type="PANTHER" id="PTHR23513">
    <property type="entry name" value="INTEGRAL MEMBRANE EFFLUX PROTEIN-RELATED"/>
    <property type="match status" value="1"/>
</dbReference>
<feature type="transmembrane region" description="Helical" evidence="7">
    <location>
        <begin position="153"/>
        <end position="181"/>
    </location>
</feature>
<feature type="region of interest" description="Disordered" evidence="6">
    <location>
        <begin position="430"/>
        <end position="482"/>
    </location>
</feature>
<dbReference type="EMBL" id="BOON01000053">
    <property type="protein sequence ID" value="GII25548.1"/>
    <property type="molecule type" value="Genomic_DNA"/>
</dbReference>
<evidence type="ECO:0000256" key="5">
    <source>
        <dbReference type="ARBA" id="ARBA00023136"/>
    </source>
</evidence>
<keyword evidence="4 7" id="KW-1133">Transmembrane helix</keyword>
<evidence type="ECO:0000256" key="4">
    <source>
        <dbReference type="ARBA" id="ARBA00022989"/>
    </source>
</evidence>
<feature type="transmembrane region" description="Helical" evidence="7">
    <location>
        <begin position="306"/>
        <end position="323"/>
    </location>
</feature>
<feature type="transmembrane region" description="Helical" evidence="7">
    <location>
        <begin position="392"/>
        <end position="414"/>
    </location>
</feature>
<dbReference type="InterPro" id="IPR011701">
    <property type="entry name" value="MFS"/>
</dbReference>
<gene>
    <name evidence="8" type="ORF">Pme01_51450</name>
</gene>
<feature type="transmembrane region" description="Helical" evidence="7">
    <location>
        <begin position="364"/>
        <end position="386"/>
    </location>
</feature>
<dbReference type="GO" id="GO:0022857">
    <property type="term" value="F:transmembrane transporter activity"/>
    <property type="evidence" value="ECO:0007669"/>
    <property type="project" value="InterPro"/>
</dbReference>
<feature type="transmembrane region" description="Helical" evidence="7">
    <location>
        <begin position="273"/>
        <end position="294"/>
    </location>
</feature>
<dbReference type="RefSeq" id="WP_239088459.1">
    <property type="nucleotide sequence ID" value="NZ_BOON01000053.1"/>
</dbReference>
<dbReference type="Proteomes" id="UP000599074">
    <property type="component" value="Unassembled WGS sequence"/>
</dbReference>
<sequence>MSDRTLEDPPVSEPDLVDRPATFRDVLANGEFRAVFYAGGLSALGDSMARAAVTALVYQRTESTLIAAATFAISFLPWLGLGPILAALAERYPYRRTMVLSDLVRMATMALVAIPGVPVPVLLVLLFVTALFDPPFRAARSALTPRLLHGDRYVLGMSLMDTSAHLALITGYFAGGAIAAYHPHMAVLFNAATFGISACVIGLWVHHRTPALAPDQRRHLLRETAEGIGVVFGSRVLRAITLIVFSTVLFGVVPEGLAAAWAGHLTGNEHDRGWMQGLIMGSTPVGFIAGSLLINRFVGLSTRQRLIRPFAVVAPLALAAALADPNVYGTAAIALVSGFGVAALLPAANGLFVQALPDHFRARAFGVVSSGVQLCQGGAVFLTGALANRFDLPLVVGLWGAGGVVLMLLVSLIWPGQDAVARAIDRARRGNAGATVPEPAPRVQPPRTDEPFAGPRAGETTGPIAAPRTGETAGPPLPTASH</sequence>
<keyword evidence="3 7" id="KW-0812">Transmembrane</keyword>
<feature type="transmembrane region" description="Helical" evidence="7">
    <location>
        <begin position="109"/>
        <end position="132"/>
    </location>
</feature>
<dbReference type="GO" id="GO:0005886">
    <property type="term" value="C:plasma membrane"/>
    <property type="evidence" value="ECO:0007669"/>
    <property type="project" value="UniProtKB-SubCell"/>
</dbReference>
<evidence type="ECO:0000256" key="1">
    <source>
        <dbReference type="ARBA" id="ARBA00004651"/>
    </source>
</evidence>
<reference evidence="8" key="1">
    <citation type="submission" date="2021-01" db="EMBL/GenBank/DDBJ databases">
        <title>Whole genome shotgun sequence of Planosporangium mesophilum NBRC 109066.</title>
        <authorList>
            <person name="Komaki H."/>
            <person name="Tamura T."/>
        </authorList>
    </citation>
    <scope>NUCLEOTIDE SEQUENCE</scope>
    <source>
        <strain evidence="8">NBRC 109066</strain>
    </source>
</reference>
<name>A0A8J3X6C3_9ACTN</name>
<dbReference type="SUPFAM" id="SSF103473">
    <property type="entry name" value="MFS general substrate transporter"/>
    <property type="match status" value="1"/>
</dbReference>
<feature type="transmembrane region" description="Helical" evidence="7">
    <location>
        <begin position="65"/>
        <end position="89"/>
    </location>
</feature>
<evidence type="ECO:0000256" key="3">
    <source>
        <dbReference type="ARBA" id="ARBA00022692"/>
    </source>
</evidence>
<comment type="caution">
    <text evidence="8">The sequence shown here is derived from an EMBL/GenBank/DDBJ whole genome shotgun (WGS) entry which is preliminary data.</text>
</comment>
<dbReference type="CDD" id="cd06173">
    <property type="entry name" value="MFS_MefA_like"/>
    <property type="match status" value="1"/>
</dbReference>
<accession>A0A8J3X6C3</accession>
<keyword evidence="9" id="KW-1185">Reference proteome</keyword>
<feature type="transmembrane region" description="Helical" evidence="7">
    <location>
        <begin position="187"/>
        <end position="206"/>
    </location>
</feature>
<dbReference type="Gene3D" id="1.20.1250.20">
    <property type="entry name" value="MFS general substrate transporter like domains"/>
    <property type="match status" value="1"/>
</dbReference>
<feature type="transmembrane region" description="Helical" evidence="7">
    <location>
        <begin position="329"/>
        <end position="352"/>
    </location>
</feature>
<evidence type="ECO:0000313" key="8">
    <source>
        <dbReference type="EMBL" id="GII25548.1"/>
    </source>
</evidence>
<dbReference type="InterPro" id="IPR036259">
    <property type="entry name" value="MFS_trans_sf"/>
</dbReference>
<evidence type="ECO:0000313" key="9">
    <source>
        <dbReference type="Proteomes" id="UP000599074"/>
    </source>
</evidence>
<organism evidence="8 9">
    <name type="scientific">Planosporangium mesophilum</name>
    <dbReference type="NCBI Taxonomy" id="689768"/>
    <lineage>
        <taxon>Bacteria</taxon>
        <taxon>Bacillati</taxon>
        <taxon>Actinomycetota</taxon>
        <taxon>Actinomycetes</taxon>
        <taxon>Micromonosporales</taxon>
        <taxon>Micromonosporaceae</taxon>
        <taxon>Planosporangium</taxon>
    </lineage>
</organism>